<evidence type="ECO:0000313" key="2">
    <source>
        <dbReference type="EMBL" id="TFL05434.1"/>
    </source>
</evidence>
<feature type="compositionally biased region" description="Polar residues" evidence="1">
    <location>
        <begin position="50"/>
        <end position="68"/>
    </location>
</feature>
<accession>A0A5C3R3M7</accession>
<gene>
    <name evidence="2" type="ORF">BDV98DRAFT_296022</name>
</gene>
<organism evidence="2 3">
    <name type="scientific">Pterulicium gracile</name>
    <dbReference type="NCBI Taxonomy" id="1884261"/>
    <lineage>
        <taxon>Eukaryota</taxon>
        <taxon>Fungi</taxon>
        <taxon>Dikarya</taxon>
        <taxon>Basidiomycota</taxon>
        <taxon>Agaricomycotina</taxon>
        <taxon>Agaricomycetes</taxon>
        <taxon>Agaricomycetidae</taxon>
        <taxon>Agaricales</taxon>
        <taxon>Pleurotineae</taxon>
        <taxon>Pterulaceae</taxon>
        <taxon>Pterulicium</taxon>
    </lineage>
</organism>
<feature type="region of interest" description="Disordered" evidence="1">
    <location>
        <begin position="49"/>
        <end position="73"/>
    </location>
</feature>
<reference evidence="2 3" key="1">
    <citation type="journal article" date="2019" name="Nat. Ecol. Evol.">
        <title>Megaphylogeny resolves global patterns of mushroom evolution.</title>
        <authorList>
            <person name="Varga T."/>
            <person name="Krizsan K."/>
            <person name="Foldi C."/>
            <person name="Dima B."/>
            <person name="Sanchez-Garcia M."/>
            <person name="Sanchez-Ramirez S."/>
            <person name="Szollosi G.J."/>
            <person name="Szarkandi J.G."/>
            <person name="Papp V."/>
            <person name="Albert L."/>
            <person name="Andreopoulos W."/>
            <person name="Angelini C."/>
            <person name="Antonin V."/>
            <person name="Barry K.W."/>
            <person name="Bougher N.L."/>
            <person name="Buchanan P."/>
            <person name="Buyck B."/>
            <person name="Bense V."/>
            <person name="Catcheside P."/>
            <person name="Chovatia M."/>
            <person name="Cooper J."/>
            <person name="Damon W."/>
            <person name="Desjardin D."/>
            <person name="Finy P."/>
            <person name="Geml J."/>
            <person name="Haridas S."/>
            <person name="Hughes K."/>
            <person name="Justo A."/>
            <person name="Karasinski D."/>
            <person name="Kautmanova I."/>
            <person name="Kiss B."/>
            <person name="Kocsube S."/>
            <person name="Kotiranta H."/>
            <person name="LaButti K.M."/>
            <person name="Lechner B.E."/>
            <person name="Liimatainen K."/>
            <person name="Lipzen A."/>
            <person name="Lukacs Z."/>
            <person name="Mihaltcheva S."/>
            <person name="Morgado L.N."/>
            <person name="Niskanen T."/>
            <person name="Noordeloos M.E."/>
            <person name="Ohm R.A."/>
            <person name="Ortiz-Santana B."/>
            <person name="Ovrebo C."/>
            <person name="Racz N."/>
            <person name="Riley R."/>
            <person name="Savchenko A."/>
            <person name="Shiryaev A."/>
            <person name="Soop K."/>
            <person name="Spirin V."/>
            <person name="Szebenyi C."/>
            <person name="Tomsovsky M."/>
            <person name="Tulloss R.E."/>
            <person name="Uehling J."/>
            <person name="Grigoriev I.V."/>
            <person name="Vagvolgyi C."/>
            <person name="Papp T."/>
            <person name="Martin F.M."/>
            <person name="Miettinen O."/>
            <person name="Hibbett D.S."/>
            <person name="Nagy L.G."/>
        </authorList>
    </citation>
    <scope>NUCLEOTIDE SEQUENCE [LARGE SCALE GENOMIC DNA]</scope>
    <source>
        <strain evidence="2 3">CBS 309.79</strain>
    </source>
</reference>
<dbReference type="Proteomes" id="UP000305067">
    <property type="component" value="Unassembled WGS sequence"/>
</dbReference>
<proteinExistence type="predicted"/>
<protein>
    <submittedName>
        <fullName evidence="2">Uncharacterized protein</fullName>
    </submittedName>
</protein>
<dbReference type="STRING" id="1884261.A0A5C3R3M7"/>
<dbReference type="AlphaFoldDB" id="A0A5C3R3M7"/>
<keyword evidence="3" id="KW-1185">Reference proteome</keyword>
<name>A0A5C3R3M7_9AGAR</name>
<sequence>MEQAIRRYDSNVPPAQIYDINVLEAMRLSDILRNEVTSTIHNCWRKAGILSNNLPSTPGASSNNNDTPEPSPVEAIKDALHGLVKRGVLQKANAMSISELLLPRGEESMMEGDTDEEIFQAVRETNSKMKNFRDRQW</sequence>
<evidence type="ECO:0000256" key="1">
    <source>
        <dbReference type="SAM" id="MobiDB-lite"/>
    </source>
</evidence>
<dbReference type="OrthoDB" id="162969at2759"/>
<evidence type="ECO:0000313" key="3">
    <source>
        <dbReference type="Proteomes" id="UP000305067"/>
    </source>
</evidence>
<dbReference type="EMBL" id="ML178817">
    <property type="protein sequence ID" value="TFL05434.1"/>
    <property type="molecule type" value="Genomic_DNA"/>
</dbReference>